<sequence>MAWFSSIAGKAEQLLNQLDEAAATSLRDSGMTTPNKSQTTPTTSDSFQSEPVAKTGLSYEPVAQSPPAYSSRQQQHGAPPLKSTVSSSNVAPPTWDSPWGVPFSSSSPKVSRSSTGDGRGQQAKEDDSLLDFLNSPSSGSGKKKTTPTSTGSEKRAKIKKSKVTATTTNITGESTDSALLGLHDKVISLDSAKTDPVSFSDLTNKPPLQIKPISTPPIISYQPSQKQEQQLAQSKTQQTEEGAKPVEPVEGGLFTVTQKQLEEENMRLREEISYLSAELRNNKIKNDERGKVESQLKIDVSSLKKQVSQLEQLLQRMRSQEDDLKSTLESRESQIQVLRTRLLESDEKLKMMKEKMEETERAKDQFLSDVGKSSDAQNQAILSVKSQLEQSQHQLLQERENQTRLKEEFEEREFSWNKEREEMSQTLYMQGKELQMQQLKYSECHNNLQSVKQELQLLHKEHSEYKVKAAGILQAKEKVIDSLKSSSEGGGGERGLEAALDEMRSEKYQLQSQLINNEQVILSLRTELQEIEDSRSLEVDELRQQVTLSEETLETERQAHLTTQDELSSLQKELDSLKDELVKEKATFVGQMREREKMIEDLKSQVKSSSSQPDSSRQQLEERLKELTESLIEKQTNLEELTAEYNSTQLQLKRAETAATEAQAKIKAAANRPSHTVLNIESDSTGSGSSLQPMASMLPESDSLRPRHLRRVRNTLDSVDKIGLRVAWVLRRYPCVRLLTIGYILLLHLWVMIVLFTYQPEIHQE</sequence>
<dbReference type="STRING" id="400682.A0A1X7UNB1"/>
<accession>A0A1X7UNB1</accession>
<dbReference type="Proteomes" id="UP000007879">
    <property type="component" value="Unassembled WGS sequence"/>
</dbReference>
<feature type="compositionally biased region" description="Low complexity" evidence="8">
    <location>
        <begin position="135"/>
        <end position="151"/>
    </location>
</feature>
<protein>
    <submittedName>
        <fullName evidence="10">Uncharacterized protein</fullName>
    </submittedName>
</protein>
<dbReference type="InParanoid" id="A0A1X7UNB1"/>
<keyword evidence="2 9" id="KW-0812">Transmembrane</keyword>
<dbReference type="EnsemblMetazoa" id="Aqu2.1.29131_001">
    <property type="protein sequence ID" value="Aqu2.1.29131_001"/>
    <property type="gene ID" value="Aqu2.1.29131"/>
</dbReference>
<reference evidence="11" key="1">
    <citation type="journal article" date="2010" name="Nature">
        <title>The Amphimedon queenslandica genome and the evolution of animal complexity.</title>
        <authorList>
            <person name="Srivastava M."/>
            <person name="Simakov O."/>
            <person name="Chapman J."/>
            <person name="Fahey B."/>
            <person name="Gauthier M.E."/>
            <person name="Mitros T."/>
            <person name="Richards G.S."/>
            <person name="Conaco C."/>
            <person name="Dacre M."/>
            <person name="Hellsten U."/>
            <person name="Larroux C."/>
            <person name="Putnam N.H."/>
            <person name="Stanke M."/>
            <person name="Adamska M."/>
            <person name="Darling A."/>
            <person name="Degnan S.M."/>
            <person name="Oakley T.H."/>
            <person name="Plachetzki D.C."/>
            <person name="Zhai Y."/>
            <person name="Adamski M."/>
            <person name="Calcino A."/>
            <person name="Cummins S.F."/>
            <person name="Goodstein D.M."/>
            <person name="Harris C."/>
            <person name="Jackson D.J."/>
            <person name="Leys S.P."/>
            <person name="Shu S."/>
            <person name="Woodcroft B.J."/>
            <person name="Vervoort M."/>
            <person name="Kosik K.S."/>
            <person name="Manning G."/>
            <person name="Degnan B.M."/>
            <person name="Rokhsar D.S."/>
        </authorList>
    </citation>
    <scope>NUCLEOTIDE SEQUENCE [LARGE SCALE GENOMIC DNA]</scope>
</reference>
<organism evidence="10">
    <name type="scientific">Amphimedon queenslandica</name>
    <name type="common">Sponge</name>
    <dbReference type="NCBI Taxonomy" id="400682"/>
    <lineage>
        <taxon>Eukaryota</taxon>
        <taxon>Metazoa</taxon>
        <taxon>Porifera</taxon>
        <taxon>Demospongiae</taxon>
        <taxon>Heteroscleromorpha</taxon>
        <taxon>Haplosclerida</taxon>
        <taxon>Niphatidae</taxon>
        <taxon>Amphimedon</taxon>
    </lineage>
</organism>
<gene>
    <name evidence="10" type="primary">100639571</name>
</gene>
<dbReference type="GO" id="GO:0000139">
    <property type="term" value="C:Golgi membrane"/>
    <property type="evidence" value="ECO:0007669"/>
    <property type="project" value="UniProtKB-SubCell"/>
</dbReference>
<dbReference type="PANTHER" id="PTHR13815">
    <property type="entry name" value="GOLGIN-84"/>
    <property type="match status" value="1"/>
</dbReference>
<feature type="compositionally biased region" description="Low complexity" evidence="8">
    <location>
        <begin position="104"/>
        <end position="114"/>
    </location>
</feature>
<feature type="coiled-coil region" evidence="7">
    <location>
        <begin position="441"/>
        <end position="468"/>
    </location>
</feature>
<dbReference type="EnsemblMetazoa" id="XM_019997707.1">
    <property type="protein sequence ID" value="XP_019853266.1"/>
    <property type="gene ID" value="LOC100639571"/>
</dbReference>
<keyword evidence="3 9" id="KW-1133">Transmembrane helix</keyword>
<dbReference type="GO" id="GO:0007030">
    <property type="term" value="P:Golgi organization"/>
    <property type="evidence" value="ECO:0007669"/>
    <property type="project" value="InterPro"/>
</dbReference>
<evidence type="ECO:0000256" key="1">
    <source>
        <dbReference type="ARBA" id="ARBA00004409"/>
    </source>
</evidence>
<evidence type="ECO:0000313" key="11">
    <source>
        <dbReference type="Proteomes" id="UP000007879"/>
    </source>
</evidence>
<feature type="coiled-coil region" evidence="7">
    <location>
        <begin position="539"/>
        <end position="587"/>
    </location>
</feature>
<feature type="region of interest" description="Disordered" evidence="8">
    <location>
        <begin position="25"/>
        <end position="180"/>
    </location>
</feature>
<keyword evidence="4" id="KW-0333">Golgi apparatus</keyword>
<feature type="compositionally biased region" description="Polar residues" evidence="8">
    <location>
        <begin position="221"/>
        <end position="240"/>
    </location>
</feature>
<evidence type="ECO:0000256" key="2">
    <source>
        <dbReference type="ARBA" id="ARBA00022692"/>
    </source>
</evidence>
<keyword evidence="11" id="KW-1185">Reference proteome</keyword>
<evidence type="ECO:0000256" key="5">
    <source>
        <dbReference type="ARBA" id="ARBA00023054"/>
    </source>
</evidence>
<comment type="subcellular location">
    <subcellularLocation>
        <location evidence="1">Golgi apparatus membrane</location>
        <topology evidence="1">Single-pass type IV membrane protein</topology>
    </subcellularLocation>
</comment>
<dbReference type="InterPro" id="IPR019177">
    <property type="entry name" value="Golgin_subfamily_A_member_5"/>
</dbReference>
<proteinExistence type="predicted"/>
<dbReference type="GO" id="GO:0000301">
    <property type="term" value="P:retrograde transport, vesicle recycling within Golgi"/>
    <property type="evidence" value="ECO:0007669"/>
    <property type="project" value="TreeGrafter"/>
</dbReference>
<evidence type="ECO:0000256" key="6">
    <source>
        <dbReference type="ARBA" id="ARBA00023136"/>
    </source>
</evidence>
<feature type="coiled-coil region" evidence="7">
    <location>
        <begin position="617"/>
        <end position="672"/>
    </location>
</feature>
<evidence type="ECO:0000313" key="10">
    <source>
        <dbReference type="EnsemblMetazoa" id="Aqu2.1.29131_001"/>
    </source>
</evidence>
<dbReference type="PANTHER" id="PTHR13815:SF7">
    <property type="entry name" value="GOLGIN SUBFAMILY A MEMBER 5"/>
    <property type="match status" value="1"/>
</dbReference>
<evidence type="ECO:0000256" key="8">
    <source>
        <dbReference type="SAM" id="MobiDB-lite"/>
    </source>
</evidence>
<dbReference type="GO" id="GO:0031985">
    <property type="term" value="C:Golgi cisterna"/>
    <property type="evidence" value="ECO:0007669"/>
    <property type="project" value="TreeGrafter"/>
</dbReference>
<feature type="transmembrane region" description="Helical" evidence="9">
    <location>
        <begin position="738"/>
        <end position="758"/>
    </location>
</feature>
<name>A0A1X7UNB1_AMPQE</name>
<evidence type="ECO:0000256" key="4">
    <source>
        <dbReference type="ARBA" id="ARBA00023034"/>
    </source>
</evidence>
<feature type="compositionally biased region" description="Polar residues" evidence="8">
    <location>
        <begin position="67"/>
        <end position="76"/>
    </location>
</feature>
<keyword evidence="5 7" id="KW-0175">Coiled coil</keyword>
<evidence type="ECO:0000256" key="3">
    <source>
        <dbReference type="ARBA" id="ARBA00022989"/>
    </source>
</evidence>
<dbReference type="OrthoDB" id="248903at2759"/>
<dbReference type="KEGG" id="aqu:100639571"/>
<feature type="region of interest" description="Disordered" evidence="8">
    <location>
        <begin position="193"/>
        <end position="247"/>
    </location>
</feature>
<evidence type="ECO:0000256" key="7">
    <source>
        <dbReference type="SAM" id="Coils"/>
    </source>
</evidence>
<feature type="coiled-coil region" evidence="7">
    <location>
        <begin position="258"/>
        <end position="412"/>
    </location>
</feature>
<dbReference type="OMA" id="QQEYMST"/>
<feature type="compositionally biased region" description="Polar residues" evidence="8">
    <location>
        <begin position="163"/>
        <end position="177"/>
    </location>
</feature>
<dbReference type="Pfam" id="PF09787">
    <property type="entry name" value="Golgin_A5"/>
    <property type="match status" value="1"/>
</dbReference>
<evidence type="ECO:0000256" key="9">
    <source>
        <dbReference type="SAM" id="Phobius"/>
    </source>
</evidence>
<keyword evidence="6 9" id="KW-0472">Membrane</keyword>
<dbReference type="AlphaFoldDB" id="A0A1X7UNB1"/>
<dbReference type="eggNOG" id="KOG4677">
    <property type="taxonomic scope" value="Eukaryota"/>
</dbReference>
<reference evidence="10" key="2">
    <citation type="submission" date="2017-05" db="UniProtKB">
        <authorList>
            <consortium name="EnsemblMetazoa"/>
        </authorList>
    </citation>
    <scope>IDENTIFICATION</scope>
</reference>
<feature type="compositionally biased region" description="Low complexity" evidence="8">
    <location>
        <begin position="32"/>
        <end position="44"/>
    </location>
</feature>